<name>A0ABW5VT70_9MICO</name>
<organism evidence="2 3">
    <name type="scientific">Promicromonospora vindobonensis</name>
    <dbReference type="NCBI Taxonomy" id="195748"/>
    <lineage>
        <taxon>Bacteria</taxon>
        <taxon>Bacillati</taxon>
        <taxon>Actinomycetota</taxon>
        <taxon>Actinomycetes</taxon>
        <taxon>Micrococcales</taxon>
        <taxon>Promicromonosporaceae</taxon>
        <taxon>Promicromonospora</taxon>
    </lineage>
</organism>
<keyword evidence="3" id="KW-1185">Reference proteome</keyword>
<feature type="transmembrane region" description="Helical" evidence="1">
    <location>
        <begin position="147"/>
        <end position="172"/>
    </location>
</feature>
<accession>A0ABW5VT70</accession>
<proteinExistence type="predicted"/>
<comment type="caution">
    <text evidence="2">The sequence shown here is derived from an EMBL/GenBank/DDBJ whole genome shotgun (WGS) entry which is preliminary data.</text>
</comment>
<reference evidence="3" key="1">
    <citation type="journal article" date="2019" name="Int. J. Syst. Evol. Microbiol.">
        <title>The Global Catalogue of Microorganisms (GCM) 10K type strain sequencing project: providing services to taxonomists for standard genome sequencing and annotation.</title>
        <authorList>
            <consortium name="The Broad Institute Genomics Platform"/>
            <consortium name="The Broad Institute Genome Sequencing Center for Infectious Disease"/>
            <person name="Wu L."/>
            <person name="Ma J."/>
        </authorList>
    </citation>
    <scope>NUCLEOTIDE SEQUENCE [LARGE SCALE GENOMIC DNA]</scope>
    <source>
        <strain evidence="3">CCM 7044</strain>
    </source>
</reference>
<evidence type="ECO:0000313" key="2">
    <source>
        <dbReference type="EMBL" id="MFD2793463.1"/>
    </source>
</evidence>
<keyword evidence="1" id="KW-0472">Membrane</keyword>
<gene>
    <name evidence="2" type="ORF">ACFS27_07860</name>
</gene>
<dbReference type="Proteomes" id="UP001597479">
    <property type="component" value="Unassembled WGS sequence"/>
</dbReference>
<dbReference type="RefSeq" id="WP_377181674.1">
    <property type="nucleotide sequence ID" value="NZ_JBHUOG010000001.1"/>
</dbReference>
<feature type="transmembrane region" description="Helical" evidence="1">
    <location>
        <begin position="58"/>
        <end position="84"/>
    </location>
</feature>
<keyword evidence="1" id="KW-0812">Transmembrane</keyword>
<dbReference type="EMBL" id="JBHUOG010000001">
    <property type="protein sequence ID" value="MFD2793463.1"/>
    <property type="molecule type" value="Genomic_DNA"/>
</dbReference>
<protein>
    <submittedName>
        <fullName evidence="2">Uncharacterized protein</fullName>
    </submittedName>
</protein>
<evidence type="ECO:0000313" key="3">
    <source>
        <dbReference type="Proteomes" id="UP001597479"/>
    </source>
</evidence>
<sequence>MSHTEDASRAALDVTLAEFNALRAEIVARVSGQTASIGIGVTALGAFFSFGDAAATTFIPVAAMCMSLLSVANWYWILFLGMYIRRDVWPRLQVLGEQTDSPGWERFAIGHSFNPKFVSLGTLFELAATATFFIFAIWSMVQSPPTGVWMWVVDIICVTVIPAAPAWLGLTFHLEARKELLRPDELEGPSRDSAPAPSAT</sequence>
<feature type="transmembrane region" description="Helical" evidence="1">
    <location>
        <begin position="117"/>
        <end position="141"/>
    </location>
</feature>
<keyword evidence="1" id="KW-1133">Transmembrane helix</keyword>
<evidence type="ECO:0000256" key="1">
    <source>
        <dbReference type="SAM" id="Phobius"/>
    </source>
</evidence>